<feature type="transmembrane region" description="Helical" evidence="1">
    <location>
        <begin position="144"/>
        <end position="168"/>
    </location>
</feature>
<keyword evidence="1" id="KW-0812">Transmembrane</keyword>
<keyword evidence="1" id="KW-1133">Transmembrane helix</keyword>
<evidence type="ECO:0000313" key="3">
    <source>
        <dbReference type="Proteomes" id="UP000002730"/>
    </source>
</evidence>
<feature type="transmembrane region" description="Helical" evidence="1">
    <location>
        <begin position="21"/>
        <end position="49"/>
    </location>
</feature>
<dbReference type="Proteomes" id="UP000002730">
    <property type="component" value="Chromosome"/>
</dbReference>
<dbReference type="eggNOG" id="COG5578">
    <property type="taxonomic scope" value="Bacteria"/>
</dbReference>
<reference evidence="2 3" key="1">
    <citation type="submission" date="2010-08" db="EMBL/GenBank/DDBJ databases">
        <title>Complete sequence of Clostridium cellulovorans 743B.</title>
        <authorList>
            <consortium name="US DOE Joint Genome Institute"/>
            <person name="Lucas S."/>
            <person name="Copeland A."/>
            <person name="Lapidus A."/>
            <person name="Cheng J.-F."/>
            <person name="Bruce D."/>
            <person name="Goodwin L."/>
            <person name="Pitluck S."/>
            <person name="Chertkov O."/>
            <person name="Detter J.C."/>
            <person name="Han C."/>
            <person name="Tapia R."/>
            <person name="Land M."/>
            <person name="Hauser L."/>
            <person name="Chang Y.-J."/>
            <person name="Jeffries C."/>
            <person name="Kyrpides N."/>
            <person name="Ivanova N."/>
            <person name="Mikhailova N."/>
            <person name="Hemme C.L."/>
            <person name="Woyke T."/>
        </authorList>
    </citation>
    <scope>NUCLEOTIDE SEQUENCE [LARGE SCALE GENOMIC DNA]</scope>
    <source>
        <strain evidence="3">ATCC 35296 / DSM 3052 / OCM 3 / 743B</strain>
    </source>
</reference>
<feature type="transmembrane region" description="Helical" evidence="1">
    <location>
        <begin position="112"/>
        <end position="132"/>
    </location>
</feature>
<gene>
    <name evidence="2" type="ordered locus">Clocel_0024</name>
</gene>
<dbReference type="RefSeq" id="WP_010073077.1">
    <property type="nucleotide sequence ID" value="NC_014393.1"/>
</dbReference>
<keyword evidence="1" id="KW-0472">Membrane</keyword>
<protein>
    <submittedName>
        <fullName evidence="2">Uncharacterized protein</fullName>
    </submittedName>
</protein>
<evidence type="ECO:0000256" key="1">
    <source>
        <dbReference type="SAM" id="Phobius"/>
    </source>
</evidence>
<keyword evidence="3" id="KW-1185">Reference proteome</keyword>
<dbReference type="EMBL" id="CP002160">
    <property type="protein sequence ID" value="ADL49813.1"/>
    <property type="molecule type" value="Genomic_DNA"/>
</dbReference>
<organism evidence="2 3">
    <name type="scientific">Clostridium cellulovorans (strain ATCC 35296 / DSM 3052 / OCM 3 / 743B)</name>
    <dbReference type="NCBI Taxonomy" id="573061"/>
    <lineage>
        <taxon>Bacteria</taxon>
        <taxon>Bacillati</taxon>
        <taxon>Bacillota</taxon>
        <taxon>Clostridia</taxon>
        <taxon>Eubacteriales</taxon>
        <taxon>Clostridiaceae</taxon>
        <taxon>Clostridium</taxon>
    </lineage>
</organism>
<sequence length="243" mass="27967">MRSKASREEQKQFGDNIFTTIMNYVYWFLAGSGLFIISNILFIACMFFVLTTAALGYQIDIISALILLLSAISLGPSITALMGTMGKLVREQDVKIFSEYIRSYKLNFKQSISLWAIQLLVIGILVIDYKIFISTSYGRFLIPAVFIIIFLLVNMYIYMFSLMSRFFYKSRDLIKISFFYTISKVKNTAINSVIVIVATILIFQYSNIVLFFIPAVMIYGIMFNQKSLFESIENKIDEKKSTF</sequence>
<dbReference type="HOGENOM" id="CLU_099773_0_0_9"/>
<dbReference type="InterPro" id="IPR006938">
    <property type="entry name" value="DUF624"/>
</dbReference>
<dbReference type="Pfam" id="PF04854">
    <property type="entry name" value="DUF624"/>
    <property type="match status" value="1"/>
</dbReference>
<accession>D9SMM8</accession>
<dbReference type="KEGG" id="ccb:Clocel_0024"/>
<proteinExistence type="predicted"/>
<dbReference type="OrthoDB" id="1975933at2"/>
<evidence type="ECO:0000313" key="2">
    <source>
        <dbReference type="EMBL" id="ADL49813.1"/>
    </source>
</evidence>
<feature type="transmembrane region" description="Helical" evidence="1">
    <location>
        <begin position="189"/>
        <end position="222"/>
    </location>
</feature>
<name>D9SMM8_CLOC7</name>
<feature type="transmembrane region" description="Helical" evidence="1">
    <location>
        <begin position="61"/>
        <end position="82"/>
    </location>
</feature>
<dbReference type="STRING" id="573061.Clocel_0024"/>
<dbReference type="AlphaFoldDB" id="D9SMM8"/>